<keyword evidence="3" id="KW-1185">Reference proteome</keyword>
<dbReference type="EMBL" id="OAOP01000020">
    <property type="protein sequence ID" value="SNX75866.1"/>
    <property type="molecule type" value="Genomic_DNA"/>
</dbReference>
<dbReference type="PANTHER" id="PTHR30231">
    <property type="entry name" value="DNA POLYMERASE III SUBUNIT EPSILON"/>
    <property type="match status" value="1"/>
</dbReference>
<dbReference type="GO" id="GO:0008408">
    <property type="term" value="F:3'-5' exonuclease activity"/>
    <property type="evidence" value="ECO:0007669"/>
    <property type="project" value="TreeGrafter"/>
</dbReference>
<organism evidence="2 3">
    <name type="scientific">Bacillus oleivorans</name>
    <dbReference type="NCBI Taxonomy" id="1448271"/>
    <lineage>
        <taxon>Bacteria</taxon>
        <taxon>Bacillati</taxon>
        <taxon>Bacillota</taxon>
        <taxon>Bacilli</taxon>
        <taxon>Bacillales</taxon>
        <taxon>Bacillaceae</taxon>
        <taxon>Bacillus</taxon>
    </lineage>
</organism>
<dbReference type="RefSeq" id="WP_179714404.1">
    <property type="nucleotide sequence ID" value="NZ_JBEPMQ010000025.1"/>
</dbReference>
<dbReference type="InterPro" id="IPR036397">
    <property type="entry name" value="RNaseH_sf"/>
</dbReference>
<dbReference type="GO" id="GO:0005829">
    <property type="term" value="C:cytosol"/>
    <property type="evidence" value="ECO:0007669"/>
    <property type="project" value="TreeGrafter"/>
</dbReference>
<name>A0A285D970_9BACI</name>
<gene>
    <name evidence="2" type="ORF">SAMN05877753_1208</name>
</gene>
<dbReference type="InterPro" id="IPR013520">
    <property type="entry name" value="Ribonucl_H"/>
</dbReference>
<proteinExistence type="predicted"/>
<sequence>MELLFLDTETGGLNPFEHSLLQIGLVAYDSVIKGTLKINISLENYVVTEQSLKLNQINLEELKLNGLSPEEALDAVNEFIQVNFNHKPILVGHNVGFDKYFIKHHIYDSNGINMDDYISHRMIDTMSLLWGLHLKGKVPKEACSSKGAFEHFNIENQNYHDALSDAKATRELFEKILELL</sequence>
<feature type="domain" description="Exonuclease" evidence="1">
    <location>
        <begin position="2"/>
        <end position="180"/>
    </location>
</feature>
<dbReference type="AlphaFoldDB" id="A0A285D970"/>
<dbReference type="GO" id="GO:0045004">
    <property type="term" value="P:DNA replication proofreading"/>
    <property type="evidence" value="ECO:0007669"/>
    <property type="project" value="TreeGrafter"/>
</dbReference>
<dbReference type="GO" id="GO:0003676">
    <property type="term" value="F:nucleic acid binding"/>
    <property type="evidence" value="ECO:0007669"/>
    <property type="project" value="InterPro"/>
</dbReference>
<dbReference type="Pfam" id="PF00929">
    <property type="entry name" value="RNase_T"/>
    <property type="match status" value="1"/>
</dbReference>
<dbReference type="SUPFAM" id="SSF53098">
    <property type="entry name" value="Ribonuclease H-like"/>
    <property type="match status" value="1"/>
</dbReference>
<reference evidence="2 3" key="1">
    <citation type="submission" date="2017-08" db="EMBL/GenBank/DDBJ databases">
        <authorList>
            <person name="de Groot N.N."/>
        </authorList>
    </citation>
    <scope>NUCLEOTIDE SEQUENCE [LARGE SCALE GENOMIC DNA]</scope>
    <source>
        <strain evidence="2 3">JC228</strain>
    </source>
</reference>
<dbReference type="Gene3D" id="3.30.420.10">
    <property type="entry name" value="Ribonuclease H-like superfamily/Ribonuclease H"/>
    <property type="match status" value="1"/>
</dbReference>
<dbReference type="PANTHER" id="PTHR30231:SF41">
    <property type="entry name" value="DNA POLYMERASE III SUBUNIT EPSILON"/>
    <property type="match status" value="1"/>
</dbReference>
<evidence type="ECO:0000313" key="2">
    <source>
        <dbReference type="EMBL" id="SNX75866.1"/>
    </source>
</evidence>
<dbReference type="Proteomes" id="UP000219546">
    <property type="component" value="Unassembled WGS sequence"/>
</dbReference>
<dbReference type="CDD" id="cd06127">
    <property type="entry name" value="DEDDh"/>
    <property type="match status" value="1"/>
</dbReference>
<accession>A0A285D970</accession>
<evidence type="ECO:0000313" key="3">
    <source>
        <dbReference type="Proteomes" id="UP000219546"/>
    </source>
</evidence>
<evidence type="ECO:0000259" key="1">
    <source>
        <dbReference type="SMART" id="SM00479"/>
    </source>
</evidence>
<protein>
    <submittedName>
        <fullName evidence="2">DNA polymerase-3 subunit epsilon</fullName>
    </submittedName>
</protein>
<dbReference type="InterPro" id="IPR012337">
    <property type="entry name" value="RNaseH-like_sf"/>
</dbReference>
<dbReference type="SMART" id="SM00479">
    <property type="entry name" value="EXOIII"/>
    <property type="match status" value="1"/>
</dbReference>